<evidence type="ECO:0000313" key="3">
    <source>
        <dbReference type="EMBL" id="QDU18669.1"/>
    </source>
</evidence>
<proteinExistence type="predicted"/>
<name>A0A517XMC9_9BACT</name>
<protein>
    <recommendedName>
        <fullName evidence="5">SH3 domain-containing protein</fullName>
    </recommendedName>
</protein>
<keyword evidence="1" id="KW-0472">Membrane</keyword>
<reference evidence="3 4" key="1">
    <citation type="submission" date="2019-02" db="EMBL/GenBank/DDBJ databases">
        <title>Deep-cultivation of Planctomycetes and their phenomic and genomic characterization uncovers novel biology.</title>
        <authorList>
            <person name="Wiegand S."/>
            <person name="Jogler M."/>
            <person name="Boedeker C."/>
            <person name="Pinto D."/>
            <person name="Vollmers J."/>
            <person name="Rivas-Marin E."/>
            <person name="Kohn T."/>
            <person name="Peeters S.H."/>
            <person name="Heuer A."/>
            <person name="Rast P."/>
            <person name="Oberbeckmann S."/>
            <person name="Bunk B."/>
            <person name="Jeske O."/>
            <person name="Meyerdierks A."/>
            <person name="Storesund J.E."/>
            <person name="Kallscheuer N."/>
            <person name="Luecker S."/>
            <person name="Lage O.M."/>
            <person name="Pohl T."/>
            <person name="Merkel B.J."/>
            <person name="Hornburger P."/>
            <person name="Mueller R.-W."/>
            <person name="Bruemmer F."/>
            <person name="Labrenz M."/>
            <person name="Spormann A.M."/>
            <person name="Op den Camp H."/>
            <person name="Overmann J."/>
            <person name="Amann R."/>
            <person name="Jetten M.S.M."/>
            <person name="Mascher T."/>
            <person name="Medema M.H."/>
            <person name="Devos D.P."/>
            <person name="Kaster A.-K."/>
            <person name="Ovreas L."/>
            <person name="Rohde M."/>
            <person name="Galperin M.Y."/>
            <person name="Jogler C."/>
        </authorList>
    </citation>
    <scope>NUCLEOTIDE SEQUENCE [LARGE SCALE GENOMIC DNA]</scope>
    <source>
        <strain evidence="3 4">ETA_A1</strain>
    </source>
</reference>
<feature type="transmembrane region" description="Helical" evidence="1">
    <location>
        <begin position="172"/>
        <end position="191"/>
    </location>
</feature>
<dbReference type="RefSeq" id="WP_145234108.1">
    <property type="nucleotide sequence ID" value="NZ_CP036273.1"/>
</dbReference>
<sequence length="265" mass="27368" precursor="true">MTLRAAVAVALLAAAPAAAHSPAPADLAAEAARQFAAGVAARDDAAAARPHFRAAAAAYDALWQGGRRNPAVGLARARCRRLAGDLPAAVVALHEALAVAPADRDLRVELDDARAAVDYPHTGDLTDQCRPATARPFGSRVSAAEAFALVAVFALAAGLAAARLAMTRAPAWLGVSALSLAALAALAALLWQDARRDPRPVVVVAADVFLRRGNADSYPPRLEPRLPRGAEARELGRRGGWVQVELAGGAAGWVPEAAVLPVPRR</sequence>
<organism evidence="3 4">
    <name type="scientific">Urbifossiella limnaea</name>
    <dbReference type="NCBI Taxonomy" id="2528023"/>
    <lineage>
        <taxon>Bacteria</taxon>
        <taxon>Pseudomonadati</taxon>
        <taxon>Planctomycetota</taxon>
        <taxon>Planctomycetia</taxon>
        <taxon>Gemmatales</taxon>
        <taxon>Gemmataceae</taxon>
        <taxon>Urbifossiella</taxon>
    </lineage>
</organism>
<dbReference type="Proteomes" id="UP000319576">
    <property type="component" value="Chromosome"/>
</dbReference>
<feature type="chain" id="PRO_5021943486" description="SH3 domain-containing protein" evidence="2">
    <location>
        <begin position="20"/>
        <end position="265"/>
    </location>
</feature>
<evidence type="ECO:0000313" key="4">
    <source>
        <dbReference type="Proteomes" id="UP000319576"/>
    </source>
</evidence>
<keyword evidence="4" id="KW-1185">Reference proteome</keyword>
<keyword evidence="1" id="KW-0812">Transmembrane</keyword>
<evidence type="ECO:0000256" key="2">
    <source>
        <dbReference type="SAM" id="SignalP"/>
    </source>
</evidence>
<feature type="signal peptide" evidence="2">
    <location>
        <begin position="1"/>
        <end position="19"/>
    </location>
</feature>
<dbReference type="EMBL" id="CP036273">
    <property type="protein sequence ID" value="QDU18669.1"/>
    <property type="molecule type" value="Genomic_DNA"/>
</dbReference>
<accession>A0A517XMC9</accession>
<evidence type="ECO:0008006" key="5">
    <source>
        <dbReference type="Google" id="ProtNLM"/>
    </source>
</evidence>
<dbReference type="KEGG" id="uli:ETAA1_05620"/>
<keyword evidence="2" id="KW-0732">Signal</keyword>
<feature type="transmembrane region" description="Helical" evidence="1">
    <location>
        <begin position="146"/>
        <end position="165"/>
    </location>
</feature>
<dbReference type="OrthoDB" id="9776208at2"/>
<gene>
    <name evidence="3" type="ORF">ETAA1_05620</name>
</gene>
<dbReference type="AlphaFoldDB" id="A0A517XMC9"/>
<keyword evidence="1" id="KW-1133">Transmembrane helix</keyword>
<evidence type="ECO:0000256" key="1">
    <source>
        <dbReference type="SAM" id="Phobius"/>
    </source>
</evidence>